<evidence type="ECO:0000313" key="3">
    <source>
        <dbReference type="Proteomes" id="UP001165289"/>
    </source>
</evidence>
<dbReference type="Pfam" id="PF07004">
    <property type="entry name" value="SHIPPO-rpt"/>
    <property type="match status" value="3"/>
</dbReference>
<dbReference type="PANTHER" id="PTHR21580">
    <property type="entry name" value="SHIPPO-1-RELATED"/>
    <property type="match status" value="1"/>
</dbReference>
<dbReference type="InterPro" id="IPR051291">
    <property type="entry name" value="CIMAP"/>
</dbReference>
<evidence type="ECO:0008006" key="4">
    <source>
        <dbReference type="Google" id="ProtNLM"/>
    </source>
</evidence>
<feature type="region of interest" description="Disordered" evidence="1">
    <location>
        <begin position="1"/>
        <end position="22"/>
    </location>
</feature>
<proteinExistence type="predicted"/>
<dbReference type="EMBL" id="JAKMXF010000321">
    <property type="protein sequence ID" value="KAI6649478.1"/>
    <property type="molecule type" value="Genomic_DNA"/>
</dbReference>
<reference evidence="2 3" key="1">
    <citation type="journal article" date="2023" name="BMC Biol.">
        <title>The compact genome of the sponge Oopsacas minuta (Hexactinellida) is lacking key metazoan core genes.</title>
        <authorList>
            <person name="Santini S."/>
            <person name="Schenkelaars Q."/>
            <person name="Jourda C."/>
            <person name="Duchesne M."/>
            <person name="Belahbib H."/>
            <person name="Rocher C."/>
            <person name="Selva M."/>
            <person name="Riesgo A."/>
            <person name="Vervoort M."/>
            <person name="Leys S.P."/>
            <person name="Kodjabachian L."/>
            <person name="Le Bivic A."/>
            <person name="Borchiellini C."/>
            <person name="Claverie J.M."/>
            <person name="Renard E."/>
        </authorList>
    </citation>
    <scope>NUCLEOTIDE SEQUENCE [LARGE SCALE GENOMIC DNA]</scope>
    <source>
        <strain evidence="2">SPO-2</strain>
    </source>
</reference>
<organism evidence="2 3">
    <name type="scientific">Oopsacas minuta</name>
    <dbReference type="NCBI Taxonomy" id="111878"/>
    <lineage>
        <taxon>Eukaryota</taxon>
        <taxon>Metazoa</taxon>
        <taxon>Porifera</taxon>
        <taxon>Hexactinellida</taxon>
        <taxon>Hexasterophora</taxon>
        <taxon>Lyssacinosida</taxon>
        <taxon>Leucopsacidae</taxon>
        <taxon>Oopsacas</taxon>
    </lineage>
</organism>
<accession>A0AAV7JLB5</accession>
<name>A0AAV7JLB5_9METZ</name>
<dbReference type="InterPro" id="IPR010736">
    <property type="entry name" value="SHIPPO-rpt"/>
</dbReference>
<evidence type="ECO:0000256" key="1">
    <source>
        <dbReference type="SAM" id="MobiDB-lite"/>
    </source>
</evidence>
<dbReference type="AlphaFoldDB" id="A0AAV7JLB5"/>
<protein>
    <recommendedName>
        <fullName evidence="4">Outer dense fiber protein 3</fullName>
    </recommendedName>
</protein>
<dbReference type="Proteomes" id="UP001165289">
    <property type="component" value="Unassembled WGS sequence"/>
</dbReference>
<evidence type="ECO:0000313" key="2">
    <source>
        <dbReference type="EMBL" id="KAI6649478.1"/>
    </source>
</evidence>
<sequence length="476" mass="52132">MPGRSTAEEYVSPGPSHYSPRDTITAHATPKYSMIGRDSCAIPNTLPYPSPADRDISTDLLRVQTRYISQKGKGTTWPYGTRKDNHITTSPGPNLNLVYKNLGSSEGGACLSDRNKHGIIQGYPSKFAQPVDTLGFQTPGPAEYTPHPTDTIPGVKKSFGVVLPRESAYTCTPGAGSYEIVGSFDDTTAGHNFGRRIEGYTMDIKPSPNKYYLPSTNNKNLSFTMQSKNEPVFKSNGVSPNSYHISATNSTGGKYSRSTGMQYRAFDANPTIAPTATSYDVDKPFHADTSPLHASRCLPVYPDVLQYPEFRSLSTPSPSLYHPSLSLTRPLDPSYTFGTAFRRSSSLTPAPNRYNTQDIKTSKHLHGSSYTMRPRTVDLSADSVKHQLPGPSDYCTYEVKTSTPLYSFGRKHSHEDKLDMSNTPADLSPSTYQIPDNISHRGVIKSPAYSIKGKISPKMYNGFSNSSILVKLSSVS</sequence>
<gene>
    <name evidence="2" type="ORF">LOD99_11843</name>
</gene>
<comment type="caution">
    <text evidence="2">The sequence shown here is derived from an EMBL/GenBank/DDBJ whole genome shotgun (WGS) entry which is preliminary data.</text>
</comment>
<keyword evidence="3" id="KW-1185">Reference proteome</keyword>